<dbReference type="AlphaFoldDB" id="A0A934I0V7"/>
<evidence type="ECO:0000313" key="2">
    <source>
        <dbReference type="Proteomes" id="UP000622687"/>
    </source>
</evidence>
<dbReference type="Proteomes" id="UP000622687">
    <property type="component" value="Unassembled WGS sequence"/>
</dbReference>
<organism evidence="1 2">
    <name type="scientific">Clostridium aciditolerans</name>
    <dbReference type="NCBI Taxonomy" id="339861"/>
    <lineage>
        <taxon>Bacteria</taxon>
        <taxon>Bacillati</taxon>
        <taxon>Bacillota</taxon>
        <taxon>Clostridia</taxon>
        <taxon>Eubacteriales</taxon>
        <taxon>Clostridiaceae</taxon>
        <taxon>Clostridium</taxon>
    </lineage>
</organism>
<keyword evidence="2" id="KW-1185">Reference proteome</keyword>
<name>A0A934I0V7_9CLOT</name>
<protein>
    <submittedName>
        <fullName evidence="1">Uncharacterized protein</fullName>
    </submittedName>
</protein>
<proteinExistence type="predicted"/>
<comment type="caution">
    <text evidence="1">The sequence shown here is derived from an EMBL/GenBank/DDBJ whole genome shotgun (WGS) entry which is preliminary data.</text>
</comment>
<accession>A0A934I0V7</accession>
<evidence type="ECO:0000313" key="1">
    <source>
        <dbReference type="EMBL" id="MBI6874717.1"/>
    </source>
</evidence>
<reference evidence="1" key="1">
    <citation type="submission" date="2020-12" db="EMBL/GenBank/DDBJ databases">
        <title>Clostridium thailandense sp. nov., a novel acetogenic bacterium isolated from peat land soil in Thailand.</title>
        <authorList>
            <person name="Chaikitkaew S."/>
            <person name="Birkeland N.K."/>
        </authorList>
    </citation>
    <scope>NUCLEOTIDE SEQUENCE</scope>
    <source>
        <strain evidence="1">DSM 17425</strain>
    </source>
</reference>
<dbReference type="EMBL" id="JAEEGB010000033">
    <property type="protein sequence ID" value="MBI6874717.1"/>
    <property type="molecule type" value="Genomic_DNA"/>
</dbReference>
<gene>
    <name evidence="1" type="ORF">I6U51_18780</name>
</gene>
<sequence length="153" mass="18744">MKIEFTKKQYKLLMDLVYAGNILINGFRDQEEINKEYEGLEYYIYSLAKEYGWQDYVEYDEEFKEYFPTKKFDEHMREKIYEYDDYVFWSKLPIELARRDAAKKLKEDINEENFNDFLKLVCKLEEKYERELEENGLNNVEIRSGDKKLTIAK</sequence>
<dbReference type="RefSeq" id="WP_211144097.1">
    <property type="nucleotide sequence ID" value="NZ_JAEEGB010000033.1"/>
</dbReference>